<dbReference type="PANTHER" id="PTHR23314">
    <property type="entry name" value="SPERM-ASSOCIATED ANTIGEN 6 ARMADILLO REPEAT-CONTAINING"/>
    <property type="match status" value="1"/>
</dbReference>
<evidence type="ECO:0008006" key="2">
    <source>
        <dbReference type="Google" id="ProtNLM"/>
    </source>
</evidence>
<proteinExistence type="predicted"/>
<accession>A0A1B6DME9</accession>
<dbReference type="SMART" id="SM00185">
    <property type="entry name" value="ARM"/>
    <property type="match status" value="6"/>
</dbReference>
<dbReference type="Gene3D" id="1.25.10.10">
    <property type="entry name" value="Leucine-rich Repeat Variant"/>
    <property type="match status" value="2"/>
</dbReference>
<dbReference type="GO" id="GO:0015630">
    <property type="term" value="C:microtubule cytoskeleton"/>
    <property type="evidence" value="ECO:0007669"/>
    <property type="project" value="TreeGrafter"/>
</dbReference>
<dbReference type="GO" id="GO:0003341">
    <property type="term" value="P:cilium movement"/>
    <property type="evidence" value="ECO:0007669"/>
    <property type="project" value="TreeGrafter"/>
</dbReference>
<reference evidence="1" key="1">
    <citation type="submission" date="2015-12" db="EMBL/GenBank/DDBJ databases">
        <title>De novo transcriptome assembly of four potential Pierce s Disease insect vectors from Arizona vineyards.</title>
        <authorList>
            <person name="Tassone E.E."/>
        </authorList>
    </citation>
    <scope>NUCLEOTIDE SEQUENCE</scope>
</reference>
<dbReference type="SUPFAM" id="SSF48371">
    <property type="entry name" value="ARM repeat"/>
    <property type="match status" value="1"/>
</dbReference>
<dbReference type="AlphaFoldDB" id="A0A1B6DME9"/>
<dbReference type="PANTHER" id="PTHR23314:SF0">
    <property type="entry name" value="SPERM-ASSOCIATED ANTIGEN 6"/>
    <property type="match status" value="1"/>
</dbReference>
<organism evidence="1">
    <name type="scientific">Clastoptera arizonana</name>
    <name type="common">Arizona spittle bug</name>
    <dbReference type="NCBI Taxonomy" id="38151"/>
    <lineage>
        <taxon>Eukaryota</taxon>
        <taxon>Metazoa</taxon>
        <taxon>Ecdysozoa</taxon>
        <taxon>Arthropoda</taxon>
        <taxon>Hexapoda</taxon>
        <taxon>Insecta</taxon>
        <taxon>Pterygota</taxon>
        <taxon>Neoptera</taxon>
        <taxon>Paraneoptera</taxon>
        <taxon>Hemiptera</taxon>
        <taxon>Auchenorrhyncha</taxon>
        <taxon>Cercopoidea</taxon>
        <taxon>Clastopteridae</taxon>
        <taxon>Clastoptera</taxon>
    </lineage>
</organism>
<gene>
    <name evidence="1" type="ORF">g.8341</name>
</gene>
<dbReference type="InterPro" id="IPR000225">
    <property type="entry name" value="Armadillo"/>
</dbReference>
<name>A0A1B6DME9_9HEMI</name>
<dbReference type="EMBL" id="GEDC01010508">
    <property type="protein sequence ID" value="JAS26790.1"/>
    <property type="molecule type" value="Transcribed_RNA"/>
</dbReference>
<sequence>MKIHYTFYIYNSCKTSKHKKLNSYTIYMAARSILAAFKEYEKSRLLFVQCMADTSTRAQCADYLVDMHAIELLLPLLSDIVPNIQVNAALALGNLANHKLSIAQTILDKGILPVLFYDFNKKSKYFKKSAMFLLRCLAKHSADLAETIVTNRGLDIIIHCVDHLDPAIKESAVWALGNIAKHNNQLARAVEKAGSIPLLILCLQEPELCLKQVAVSALCDISKHSIDLAQSVMGAGGIPHLVKVLNNPDPKLKKKVFFTLGNICKHSLDLTETVVEADVMPVVFKHLLDSDPQVSRAAVMLIKEMVKHSLQMAHFVVDSGGLKPIIMIASKNKGSIRLPAIITLGFIAGHSEPLALAVIESQAVTELALILMDDEEEDHVISAAVWTVFCIGKHSPLHTRSITKTDIFARLIQLLKSKKSSEDLKTKCKTTLKLCIHKCTDPEALEPLLKLATPEIFKHVISQYSKILPINASARRVFAASGSLRMLQQIQPEPGSNLMEHINIINSCFPEEMIRYYSPNYPESLLQQLDNYNPQIPTKITPYKKSIDEDLDPPTLPPSEY</sequence>
<dbReference type="Pfam" id="PF00514">
    <property type="entry name" value="Arm"/>
    <property type="match status" value="3"/>
</dbReference>
<evidence type="ECO:0000313" key="1">
    <source>
        <dbReference type="EMBL" id="JAS26790.1"/>
    </source>
</evidence>
<protein>
    <recommendedName>
        <fullName evidence="2">Sperm-associated antigen 6</fullName>
    </recommendedName>
</protein>
<dbReference type="InterPro" id="IPR016024">
    <property type="entry name" value="ARM-type_fold"/>
</dbReference>
<dbReference type="GO" id="GO:0008017">
    <property type="term" value="F:microtubule binding"/>
    <property type="evidence" value="ECO:0007669"/>
    <property type="project" value="TreeGrafter"/>
</dbReference>
<dbReference type="InterPro" id="IPR011989">
    <property type="entry name" value="ARM-like"/>
</dbReference>